<dbReference type="OrthoDB" id="6434851at2759"/>
<keyword evidence="3" id="KW-1185">Reference proteome</keyword>
<reference evidence="2" key="1">
    <citation type="submission" date="2020-08" db="EMBL/GenBank/DDBJ databases">
        <title>Multicomponent nature underlies the extraordinary mechanical properties of spider dragline silk.</title>
        <authorList>
            <person name="Kono N."/>
            <person name="Nakamura H."/>
            <person name="Mori M."/>
            <person name="Yoshida Y."/>
            <person name="Ohtoshi R."/>
            <person name="Malay A.D."/>
            <person name="Moran D.A.P."/>
            <person name="Tomita M."/>
            <person name="Numata K."/>
            <person name="Arakawa K."/>
        </authorList>
    </citation>
    <scope>NUCLEOTIDE SEQUENCE</scope>
</reference>
<dbReference type="AlphaFoldDB" id="A0A8X6NMR2"/>
<feature type="non-terminal residue" evidence="2">
    <location>
        <position position="117"/>
    </location>
</feature>
<feature type="coiled-coil region" evidence="1">
    <location>
        <begin position="74"/>
        <end position="108"/>
    </location>
</feature>
<dbReference type="Proteomes" id="UP000887013">
    <property type="component" value="Unassembled WGS sequence"/>
</dbReference>
<comment type="caution">
    <text evidence="2">The sequence shown here is derived from an EMBL/GenBank/DDBJ whole genome shotgun (WGS) entry which is preliminary data.</text>
</comment>
<organism evidence="2 3">
    <name type="scientific">Nephila pilipes</name>
    <name type="common">Giant wood spider</name>
    <name type="synonym">Nephila maculata</name>
    <dbReference type="NCBI Taxonomy" id="299642"/>
    <lineage>
        <taxon>Eukaryota</taxon>
        <taxon>Metazoa</taxon>
        <taxon>Ecdysozoa</taxon>
        <taxon>Arthropoda</taxon>
        <taxon>Chelicerata</taxon>
        <taxon>Arachnida</taxon>
        <taxon>Araneae</taxon>
        <taxon>Araneomorphae</taxon>
        <taxon>Entelegynae</taxon>
        <taxon>Araneoidea</taxon>
        <taxon>Nephilidae</taxon>
        <taxon>Nephila</taxon>
    </lineage>
</organism>
<evidence type="ECO:0000313" key="2">
    <source>
        <dbReference type="EMBL" id="GFT21012.1"/>
    </source>
</evidence>
<keyword evidence="1" id="KW-0175">Coiled coil</keyword>
<accession>A0A8X6NMR2</accession>
<dbReference type="EMBL" id="BMAW01010911">
    <property type="protein sequence ID" value="GFT21012.1"/>
    <property type="molecule type" value="Genomic_DNA"/>
</dbReference>
<evidence type="ECO:0000313" key="3">
    <source>
        <dbReference type="Proteomes" id="UP000887013"/>
    </source>
</evidence>
<name>A0A8X6NMR2_NEPPI</name>
<evidence type="ECO:0000256" key="1">
    <source>
        <dbReference type="SAM" id="Coils"/>
    </source>
</evidence>
<proteinExistence type="predicted"/>
<gene>
    <name evidence="2" type="primary">AVEN_55145_1</name>
    <name evidence="2" type="ORF">NPIL_210261</name>
</gene>
<sequence length="117" mass="13308">MFLAVKSCKKEELIFVAKEIGETVPTIAKICNVKAIILNSDGYKGDPEFLIGILENAVSDSKLLEEKELELLKIKLSKKRKEGLQKLKKELEFELEKLKLNNELELGQMQTQSQSKE</sequence>
<protein>
    <submittedName>
        <fullName evidence="2">Uncharacterized protein</fullName>
    </submittedName>
</protein>